<accession>A0ABR1KI78</accession>
<evidence type="ECO:0008006" key="4">
    <source>
        <dbReference type="Google" id="ProtNLM"/>
    </source>
</evidence>
<reference evidence="2 3" key="1">
    <citation type="submission" date="2024-04" db="EMBL/GenBank/DDBJ databases">
        <title>Phyllosticta paracitricarpa is synonymous to the EU quarantine fungus P. citricarpa based on phylogenomic analyses.</title>
        <authorList>
            <consortium name="Lawrence Berkeley National Laboratory"/>
            <person name="Van Ingen-Buijs V.A."/>
            <person name="Van Westerhoven A.C."/>
            <person name="Haridas S."/>
            <person name="Skiadas P."/>
            <person name="Martin F."/>
            <person name="Groenewald J.Z."/>
            <person name="Crous P.W."/>
            <person name="Seidl M.F."/>
        </authorList>
    </citation>
    <scope>NUCLEOTIDE SEQUENCE [LARGE SCALE GENOMIC DNA]</scope>
    <source>
        <strain evidence="2 3">CBS 123371</strain>
    </source>
</reference>
<comment type="caution">
    <text evidence="2">The sequence shown here is derived from an EMBL/GenBank/DDBJ whole genome shotgun (WGS) entry which is preliminary data.</text>
</comment>
<dbReference type="EMBL" id="JBBPHU010000009">
    <property type="protein sequence ID" value="KAK7513945.1"/>
    <property type="molecule type" value="Genomic_DNA"/>
</dbReference>
<feature type="chain" id="PRO_5045635054" description="Secreted protein" evidence="1">
    <location>
        <begin position="21"/>
        <end position="159"/>
    </location>
</feature>
<name>A0ABR1KI78_9PEZI</name>
<keyword evidence="3" id="KW-1185">Reference proteome</keyword>
<evidence type="ECO:0000313" key="2">
    <source>
        <dbReference type="EMBL" id="KAK7513945.1"/>
    </source>
</evidence>
<evidence type="ECO:0000256" key="1">
    <source>
        <dbReference type="SAM" id="SignalP"/>
    </source>
</evidence>
<sequence length="159" mass="16946">MMLSTLREAFLLCLPCFSWSSSPLSLFLSLSLSLSLSFSLSPGPDYPGLSVLTSNHNRSTIWVYCIYLVVGTEVPRARACATYARRCPPRRSTCFHAGDLLVGGLRCPATPAGNLPITPGLTAFQIVSLSVSNTLTPLGERASAGNGATDLQILKPAEK</sequence>
<dbReference type="Proteomes" id="UP001363622">
    <property type="component" value="Unassembled WGS sequence"/>
</dbReference>
<protein>
    <recommendedName>
        <fullName evidence="4">Secreted protein</fullName>
    </recommendedName>
</protein>
<organism evidence="2 3">
    <name type="scientific">Phyllosticta citriasiana</name>
    <dbReference type="NCBI Taxonomy" id="595635"/>
    <lineage>
        <taxon>Eukaryota</taxon>
        <taxon>Fungi</taxon>
        <taxon>Dikarya</taxon>
        <taxon>Ascomycota</taxon>
        <taxon>Pezizomycotina</taxon>
        <taxon>Dothideomycetes</taxon>
        <taxon>Dothideomycetes incertae sedis</taxon>
        <taxon>Botryosphaeriales</taxon>
        <taxon>Phyllostictaceae</taxon>
        <taxon>Phyllosticta</taxon>
    </lineage>
</organism>
<feature type="signal peptide" evidence="1">
    <location>
        <begin position="1"/>
        <end position="20"/>
    </location>
</feature>
<gene>
    <name evidence="2" type="ORF">IWZ03DRAFT_245534</name>
</gene>
<evidence type="ECO:0000313" key="3">
    <source>
        <dbReference type="Proteomes" id="UP001363622"/>
    </source>
</evidence>
<keyword evidence="1" id="KW-0732">Signal</keyword>
<proteinExistence type="predicted"/>